<organism evidence="4 5">
    <name type="scientific">Eubacterium oxidoreducens</name>
    <dbReference type="NCBI Taxonomy" id="1732"/>
    <lineage>
        <taxon>Bacteria</taxon>
        <taxon>Bacillati</taxon>
        <taxon>Bacillota</taxon>
        <taxon>Clostridia</taxon>
        <taxon>Eubacteriales</taxon>
        <taxon>Eubacteriaceae</taxon>
        <taxon>Eubacterium</taxon>
    </lineage>
</organism>
<dbReference type="STRING" id="1732.SAMN02910417_01055"/>
<dbReference type="SUPFAM" id="SSF51126">
    <property type="entry name" value="Pectin lyase-like"/>
    <property type="match status" value="1"/>
</dbReference>
<sequence>MKRFISFISGLAITVTTVATPLMASANVTEFDRASEFLAKVEANDNVVLVSSDADTSDYDTVYKYRGVSAIVAEDKDEAKDIQKEVSGETNYSSKIEDCDIETVAKTQVETDKADEDEVIALIDTAVDTEYVQNIVNDSMAGDGDTSSHGTIMASILNEYSDASILPLGVYSDNGTATVLETYVAIELAIQQKNVTVINLSVANTGKSKLLQEAIQDANDKGIAVICAVGNDSADSKDYIPANIDGAIGVGAVEGGSLADYSNYGDYVDFVSDGEYSYDGTIVSGTSISSAYVSALYSTLDGDLEERLDGLSKVATKTSDGYDFVMPTKVKETEEDASNDEVETIKEDASDDSTEDTSEETSEDLSTQYESVLQEKSTSSDDGNQTLKTTVDSSINRYPVLATKDIKIVYSNPTSSGVYRTATVSINTSDYDKGATATIAWLFNQLGAGKITDKHYVKANEVDINLTSLTVNVNAGFTQKAVEKGDFKWRDESECGAFSGTFSNKYGCSATINLNGNKIVVGAGLSDAVVINVDNGSTTTVTSTNSSGYTSTQGAYGENGSSVNRSQVAFSVKGGGSLYFKNVEILNFNNTASKDSDTNTSVAYADNYSTLSFNGCNIHGNKSYKGLTISVSTESGDKGHCEFEMNKTSSSITNGGRATSFYDNYGGISTRLATITLNEASLSNNRSCTYVNSGNTQDTANAVFRIKGGSTATLSGVEIKNNTTYATGTIVVTNSTVTQNGNVSIHDNSVKAQSDESCGSAGGLYLNGNSWYIDGHTLNVYNNTAQQNGGGIVIGSGTLYASGTLNVHDNTASSSSGGIRVTGGTLDASGTVKVYKNKATNGGGGIHVYGGTVTSSGTVEVYKNTTSSSASGVLVNGGGKFNVNGGTMTVYENSGGSSSVKIGASSTFTNTGTLTIRTDKTSSGLVALLYDIGTFTNDGTLSLYESPTYGLRVGDSSDSGVFKSTTNLSVGVSKANTSGGIYVTNASSTVSISGEPVLYGNTGNALTVNNGKVTVTGAMFANSSKMLYVTSNSSKTVTLTSCKMSGDSSSSTSNYVYDGGEGTVNLTKCFIGCTSESSVNTNGQIAIVKNGSGKMFLNENLIASSAKGNGAVLDVESGSVYSGFSNTSFTTSSGNTYASQNTSATSVVKVANNGTLYDYNSQIVGKGTYGVYSTGQTALNYTEIDGTITYTSTGAETGKNGEDVTGFETGVYEPSASGEDIDITKTNREKQYVDLENITIKGTSNKSVVAETECFSSEYKDGVGGSENSLVMGGTLSLEDAVQLGAYARVSVSSKITSDEIELVVATGSDSQEDGRILTDIVSSENINGDGKLKIANQARVKANSANSKSLSVYSSKKTTSYQTHEDEENAIITFVYAGTTAKSESATTDNIGIGEYVKKEPDKSNNMNGLYYLYRGDVLTTTSYAQSTFLSKQVDVNVDTFVNTLESSVPTRFEYTGYNTNVSNYKITYASSDDWFENWDNSKDVCTIQTWWCEGLGVKTPSSVSLIDDGNGDVKDVATFKKWVINHDGTYTTDTSKIDEDDTLYAIFDTTYEVAYHYSNLTKEKTKTKTSTYDLVDYEKAENAMDISTQTYSDSITDTTYDSFSEINEIIAKENADATDEELLSVNYYASSNGSDEKVIMETDEDGNIVGVGQFMGWSTIDDAKVAIDDESITRENIFGDDSSYTTGVLSTDSRTLSASQKSSVKKLFNNVDYTALPCTKVIYLFTAKDKMPYSVLKAQNYLTNN</sequence>
<evidence type="ECO:0000313" key="5">
    <source>
        <dbReference type="Proteomes" id="UP000199228"/>
    </source>
</evidence>
<feature type="active site" description="Charge relay system" evidence="1">
    <location>
        <position position="149"/>
    </location>
</feature>
<feature type="chain" id="PRO_5038553446" description="Subtilase family protein" evidence="3">
    <location>
        <begin position="27"/>
        <end position="1747"/>
    </location>
</feature>
<dbReference type="InterPro" id="IPR006626">
    <property type="entry name" value="PbH1"/>
</dbReference>
<dbReference type="EMBL" id="FMXR01000008">
    <property type="protein sequence ID" value="SDB14538.1"/>
    <property type="molecule type" value="Genomic_DNA"/>
</dbReference>
<evidence type="ECO:0000313" key="4">
    <source>
        <dbReference type="EMBL" id="SDB14538.1"/>
    </source>
</evidence>
<dbReference type="Proteomes" id="UP000199228">
    <property type="component" value="Unassembled WGS sequence"/>
</dbReference>
<feature type="region of interest" description="Disordered" evidence="2">
    <location>
        <begin position="326"/>
        <end position="388"/>
    </location>
</feature>
<dbReference type="InterPro" id="IPR036852">
    <property type="entry name" value="Peptidase_S8/S53_dom_sf"/>
</dbReference>
<name>A0A1G6B1L5_EUBOX</name>
<keyword evidence="1" id="KW-0378">Hydrolase</keyword>
<dbReference type="SUPFAM" id="SSF52743">
    <property type="entry name" value="Subtilisin-like"/>
    <property type="match status" value="1"/>
</dbReference>
<reference evidence="4 5" key="1">
    <citation type="submission" date="2016-10" db="EMBL/GenBank/DDBJ databases">
        <authorList>
            <person name="de Groot N.N."/>
        </authorList>
    </citation>
    <scope>NUCLEOTIDE SEQUENCE [LARGE SCALE GENOMIC DNA]</scope>
    <source>
        <strain evidence="4 5">DSM 3217</strain>
    </source>
</reference>
<protein>
    <recommendedName>
        <fullName evidence="6">Subtilase family protein</fullName>
    </recommendedName>
</protein>
<feature type="compositionally biased region" description="Acidic residues" evidence="2">
    <location>
        <begin position="333"/>
        <end position="342"/>
    </location>
</feature>
<keyword evidence="1" id="KW-0720">Serine protease</keyword>
<dbReference type="PROSITE" id="PS51892">
    <property type="entry name" value="SUBTILASE"/>
    <property type="match status" value="1"/>
</dbReference>
<feature type="compositionally biased region" description="Acidic residues" evidence="2">
    <location>
        <begin position="349"/>
        <end position="363"/>
    </location>
</feature>
<keyword evidence="3" id="KW-0732">Signal</keyword>
<feature type="signal peptide" evidence="3">
    <location>
        <begin position="1"/>
        <end position="26"/>
    </location>
</feature>
<feature type="compositionally biased region" description="Polar residues" evidence="2">
    <location>
        <begin position="368"/>
        <end position="388"/>
    </location>
</feature>
<evidence type="ECO:0000256" key="2">
    <source>
        <dbReference type="SAM" id="MobiDB-lite"/>
    </source>
</evidence>
<dbReference type="InterPro" id="IPR011050">
    <property type="entry name" value="Pectin_lyase_fold/virulence"/>
</dbReference>
<dbReference type="GO" id="GO:0004252">
    <property type="term" value="F:serine-type endopeptidase activity"/>
    <property type="evidence" value="ECO:0007669"/>
    <property type="project" value="UniProtKB-UniRule"/>
</dbReference>
<dbReference type="SMART" id="SM00710">
    <property type="entry name" value="PbH1"/>
    <property type="match status" value="6"/>
</dbReference>
<feature type="active site" description="Charge relay system" evidence="1">
    <location>
        <position position="287"/>
    </location>
</feature>
<comment type="similarity">
    <text evidence="1">Belongs to the peptidase S8 family.</text>
</comment>
<evidence type="ECO:0000256" key="1">
    <source>
        <dbReference type="PROSITE-ProRule" id="PRU01240"/>
    </source>
</evidence>
<keyword evidence="5" id="KW-1185">Reference proteome</keyword>
<dbReference type="RefSeq" id="WP_090172983.1">
    <property type="nucleotide sequence ID" value="NZ_FMXR01000008.1"/>
</dbReference>
<gene>
    <name evidence="4" type="ORF">SAMN02910417_01055</name>
</gene>
<keyword evidence="1" id="KW-0645">Protease</keyword>
<dbReference type="OrthoDB" id="9798386at2"/>
<feature type="active site" description="Charge relay system" evidence="1">
    <location>
        <position position="124"/>
    </location>
</feature>
<dbReference type="GO" id="GO:0006508">
    <property type="term" value="P:proteolysis"/>
    <property type="evidence" value="ECO:0007669"/>
    <property type="project" value="UniProtKB-KW"/>
</dbReference>
<accession>A0A1G6B1L5</accession>
<dbReference type="Gene3D" id="3.40.50.200">
    <property type="entry name" value="Peptidase S8/S53 domain"/>
    <property type="match status" value="1"/>
</dbReference>
<evidence type="ECO:0008006" key="6">
    <source>
        <dbReference type="Google" id="ProtNLM"/>
    </source>
</evidence>
<evidence type="ECO:0000256" key="3">
    <source>
        <dbReference type="SAM" id="SignalP"/>
    </source>
</evidence>
<proteinExistence type="inferred from homology"/>